<sequence>MITPYPPQFTSHPALDPISIPSNTSPEETINILHDRINEVTRLVHAYAMFQAPLTTCIMEIQKKHAQDMRTAQEAVTGLLQEVKEVRDRYENDRLRWTRLQRIIAHKIEVANENAKKYKRKHREELEPFECIPMGPLIQRQTVVSRHLTDGTESKLILLPAFPQLSTENASTSGPLKLKLDAGVASLSELINFVGDDNSGRGRGEEGNERPTHGRRET</sequence>
<evidence type="ECO:0000313" key="1">
    <source>
        <dbReference type="EMBL" id="KAJ3524102.1"/>
    </source>
</evidence>
<evidence type="ECO:0000313" key="2">
    <source>
        <dbReference type="Proteomes" id="UP001148662"/>
    </source>
</evidence>
<organism evidence="1 2">
    <name type="scientific">Phlebia brevispora</name>
    <dbReference type="NCBI Taxonomy" id="194682"/>
    <lineage>
        <taxon>Eukaryota</taxon>
        <taxon>Fungi</taxon>
        <taxon>Dikarya</taxon>
        <taxon>Basidiomycota</taxon>
        <taxon>Agaricomycotina</taxon>
        <taxon>Agaricomycetes</taxon>
        <taxon>Polyporales</taxon>
        <taxon>Meruliaceae</taxon>
        <taxon>Phlebia</taxon>
    </lineage>
</organism>
<dbReference type="EMBL" id="JANHOG010002372">
    <property type="protein sequence ID" value="KAJ3524102.1"/>
    <property type="molecule type" value="Genomic_DNA"/>
</dbReference>
<protein>
    <submittedName>
        <fullName evidence="1">Uncharacterized protein</fullName>
    </submittedName>
</protein>
<comment type="caution">
    <text evidence="1">The sequence shown here is derived from an EMBL/GenBank/DDBJ whole genome shotgun (WGS) entry which is preliminary data.</text>
</comment>
<dbReference type="Proteomes" id="UP001148662">
    <property type="component" value="Unassembled WGS sequence"/>
</dbReference>
<reference evidence="1" key="1">
    <citation type="submission" date="2022-07" db="EMBL/GenBank/DDBJ databases">
        <title>Genome Sequence of Phlebia brevispora.</title>
        <authorList>
            <person name="Buettner E."/>
        </authorList>
    </citation>
    <scope>NUCLEOTIDE SEQUENCE</scope>
    <source>
        <strain evidence="1">MPL23</strain>
    </source>
</reference>
<gene>
    <name evidence="1" type="ORF">NM688_g8618</name>
</gene>
<name>A0ACC1RPM4_9APHY</name>
<proteinExistence type="predicted"/>
<keyword evidence="2" id="KW-1185">Reference proteome</keyword>
<accession>A0ACC1RPM4</accession>